<organism evidence="1 2">
    <name type="scientific">Sporolactobacillus shoreae</name>
    <dbReference type="NCBI Taxonomy" id="1465501"/>
    <lineage>
        <taxon>Bacteria</taxon>
        <taxon>Bacillati</taxon>
        <taxon>Bacillota</taxon>
        <taxon>Bacilli</taxon>
        <taxon>Bacillales</taxon>
        <taxon>Sporolactobacillaceae</taxon>
        <taxon>Sporolactobacillus</taxon>
    </lineage>
</organism>
<dbReference type="InterPro" id="IPR009881">
    <property type="entry name" value="DUF1433"/>
</dbReference>
<keyword evidence="2" id="KW-1185">Reference proteome</keyword>
<evidence type="ECO:0000313" key="2">
    <source>
        <dbReference type="Proteomes" id="UP000298347"/>
    </source>
</evidence>
<comment type="caution">
    <text evidence="1">The sequence shown here is derived from an EMBL/GenBank/DDBJ whole genome shotgun (WGS) entry which is preliminary data.</text>
</comment>
<dbReference type="AlphaFoldDB" id="A0A4Z0GLB1"/>
<protein>
    <submittedName>
        <fullName evidence="1">DUF1433 domain-containing protein</fullName>
    </submittedName>
</protein>
<gene>
    <name evidence="1" type="ORF">E4665_14865</name>
</gene>
<accession>A0A4Z0GLB1</accession>
<dbReference type="Proteomes" id="UP000298347">
    <property type="component" value="Unassembled WGS sequence"/>
</dbReference>
<dbReference type="Gene3D" id="3.10.450.130">
    <property type="entry name" value="folded 79 residue fragment of lin0334 like domains"/>
    <property type="match status" value="1"/>
</dbReference>
<dbReference type="OrthoDB" id="2931769at2"/>
<proteinExistence type="predicted"/>
<sequence>MKHEEKQTFIKDQEIRITEFYQYNVPSFKAITFTGNRTLPTGSVSIYGYINSNKKLSFSATISLGSGEKNFEADGGFTDELDQLMRKDVKTVSQIEKIKKEQK</sequence>
<name>A0A4Z0GLB1_9BACL</name>
<evidence type="ECO:0000313" key="1">
    <source>
        <dbReference type="EMBL" id="TGA96575.1"/>
    </source>
</evidence>
<reference evidence="1 2" key="1">
    <citation type="journal article" date="2015" name="Int. J. Syst. Evol. Microbiol.">
        <title>Sporolactobacillus shoreae sp. nov. and Sporolactobacillus spathodeae sp. nov., two spore-forming lactic acid bacteria isolated from tree barks in Thailand.</title>
        <authorList>
            <person name="Thamacharoensuk T."/>
            <person name="Kitahara M."/>
            <person name="Ohkuma M."/>
            <person name="Thongchul N."/>
            <person name="Tanasupawat S."/>
        </authorList>
    </citation>
    <scope>NUCLEOTIDE SEQUENCE [LARGE SCALE GENOMIC DNA]</scope>
    <source>
        <strain evidence="1 2">BK92</strain>
    </source>
</reference>
<dbReference type="RefSeq" id="WP_135349582.1">
    <property type="nucleotide sequence ID" value="NZ_SRJD01000022.1"/>
</dbReference>
<dbReference type="Pfam" id="PF07252">
    <property type="entry name" value="DUF1433"/>
    <property type="match status" value="1"/>
</dbReference>
<dbReference type="EMBL" id="SRJD01000022">
    <property type="protein sequence ID" value="TGA96575.1"/>
    <property type="molecule type" value="Genomic_DNA"/>
</dbReference>